<feature type="binding site" evidence="6">
    <location>
        <position position="295"/>
    </location>
    <ligand>
        <name>Mg(2+)</name>
        <dbReference type="ChEBI" id="CHEBI:18420"/>
    </ligand>
</feature>
<dbReference type="PANTHER" id="PTHR10218:SF360">
    <property type="entry name" value="GUANINE NUCLEOTIDE-BINDING PROTEIN SUBUNIT ALPHA HOMOLOG"/>
    <property type="match status" value="1"/>
</dbReference>
<organism evidence="8 9">
    <name type="scientific">Boletus reticuloceps</name>
    <dbReference type="NCBI Taxonomy" id="495285"/>
    <lineage>
        <taxon>Eukaryota</taxon>
        <taxon>Fungi</taxon>
        <taxon>Dikarya</taxon>
        <taxon>Basidiomycota</taxon>
        <taxon>Agaricomycotina</taxon>
        <taxon>Agaricomycetes</taxon>
        <taxon>Agaricomycetidae</taxon>
        <taxon>Boletales</taxon>
        <taxon>Boletineae</taxon>
        <taxon>Boletaceae</taxon>
        <taxon>Boletoideae</taxon>
        <taxon>Boletus</taxon>
    </lineage>
</organism>
<keyword evidence="2 5" id="KW-0547">Nucleotide-binding</keyword>
<feature type="compositionally biased region" description="Basic and acidic residues" evidence="7">
    <location>
        <begin position="26"/>
        <end position="38"/>
    </location>
</feature>
<sequence>MVFHYDSSDPLAVVTAPPPDETPDEQAAREEREAEAQRISDQIDEELRVEKVALKKQEHIVKVLLLGQSESDFRMRFARDKWVQERASWRTVLQLNLVRSVNVVLQALQDAFDNDEEEEDPLPFTDRHQLLRLRLLPLRGVESDLKRLLGVKAEDLLENSPQTSPKLSPRTSTEFYVRSRNWRSFLQASQINDSESSRRPIKHDGVSSQDATEVISSCKNDIIALWTDRVVREMLQRYRVRLEDSASLFVSTFFPRNVSSLNSYVISSFLDNAERLATRDYEPSDDDIVRARLRTLDIQEYEMNVAEDGDSRTWVIYDVGGSRTQRNAWLPYFDQVTAIIFLAPISCFDERLQEDPRVNRLEDSFILWKAICSSKLLSRTTLIIFLNKVDVLEYKIANGVMVNRYLPSYGDRPNDTQSVVKCMCVPFPTPPLLAASPPYCEGCHGRFITSFCPDLRQKFKDTVKHSSPEPRMCHIYSTSVIVESIPFPFSLTQFR</sequence>
<name>A0A8I2YFA0_9AGAM</name>
<keyword evidence="4" id="KW-0807">Transducer</keyword>
<dbReference type="EMBL" id="JAGFBS010000043">
    <property type="protein sequence ID" value="KAG6370874.1"/>
    <property type="molecule type" value="Genomic_DNA"/>
</dbReference>
<accession>A0A8I2YFA0</accession>
<dbReference type="SMART" id="SM00275">
    <property type="entry name" value="G_alpha"/>
    <property type="match status" value="1"/>
</dbReference>
<evidence type="ECO:0000256" key="3">
    <source>
        <dbReference type="ARBA" id="ARBA00023134"/>
    </source>
</evidence>
<dbReference type="InterPro" id="IPR011025">
    <property type="entry name" value="GproteinA_insert"/>
</dbReference>
<dbReference type="GO" id="GO:0007188">
    <property type="term" value="P:adenylate cyclase-modulating G protein-coupled receptor signaling pathway"/>
    <property type="evidence" value="ECO:0007669"/>
    <property type="project" value="TreeGrafter"/>
</dbReference>
<protein>
    <submittedName>
        <fullName evidence="8">Guanine nucleotide binding protein, alpha subunit</fullName>
    </submittedName>
</protein>
<reference evidence="8" key="1">
    <citation type="submission" date="2021-03" db="EMBL/GenBank/DDBJ databases">
        <title>Evolutionary innovations through gain and loss of genes in the ectomycorrhizal Boletales.</title>
        <authorList>
            <person name="Wu G."/>
            <person name="Miyauchi S."/>
            <person name="Morin E."/>
            <person name="Yang Z.-L."/>
            <person name="Xu J."/>
            <person name="Martin F.M."/>
        </authorList>
    </citation>
    <scope>NUCLEOTIDE SEQUENCE</scope>
    <source>
        <strain evidence="8">BR01</strain>
    </source>
</reference>
<gene>
    <name evidence="8" type="ORF">JVT61DRAFT_10896</name>
</gene>
<dbReference type="AlphaFoldDB" id="A0A8I2YFA0"/>
<dbReference type="Gene3D" id="1.10.400.10">
    <property type="entry name" value="GI Alpha 1, domain 2-like"/>
    <property type="match status" value="1"/>
</dbReference>
<evidence type="ECO:0000256" key="6">
    <source>
        <dbReference type="PIRSR" id="PIRSR601019-2"/>
    </source>
</evidence>
<evidence type="ECO:0000256" key="5">
    <source>
        <dbReference type="PIRSR" id="PIRSR601019-1"/>
    </source>
</evidence>
<evidence type="ECO:0000313" key="8">
    <source>
        <dbReference type="EMBL" id="KAG6370874.1"/>
    </source>
</evidence>
<dbReference type="PANTHER" id="PTHR10218">
    <property type="entry name" value="GTP-BINDING PROTEIN ALPHA SUBUNIT"/>
    <property type="match status" value="1"/>
</dbReference>
<dbReference type="Proteomes" id="UP000683000">
    <property type="component" value="Unassembled WGS sequence"/>
</dbReference>
<evidence type="ECO:0000256" key="1">
    <source>
        <dbReference type="ARBA" id="ARBA00022723"/>
    </source>
</evidence>
<comment type="caution">
    <text evidence="8">The sequence shown here is derived from an EMBL/GenBank/DDBJ whole genome shotgun (WGS) entry which is preliminary data.</text>
</comment>
<dbReference type="OrthoDB" id="5817230at2759"/>
<dbReference type="GO" id="GO:0001664">
    <property type="term" value="F:G protein-coupled receptor binding"/>
    <property type="evidence" value="ECO:0007669"/>
    <property type="project" value="TreeGrafter"/>
</dbReference>
<feature type="binding site" evidence="5">
    <location>
        <begin position="387"/>
        <end position="390"/>
    </location>
    <ligand>
        <name>GTP</name>
        <dbReference type="ChEBI" id="CHEBI:37565"/>
    </ligand>
</feature>
<dbReference type="PRINTS" id="PR00318">
    <property type="entry name" value="GPROTEINA"/>
</dbReference>
<dbReference type="GO" id="GO:0046872">
    <property type="term" value="F:metal ion binding"/>
    <property type="evidence" value="ECO:0007669"/>
    <property type="project" value="UniProtKB-KW"/>
</dbReference>
<feature type="region of interest" description="Disordered" evidence="7">
    <location>
        <begin position="1"/>
        <end position="38"/>
    </location>
</feature>
<evidence type="ECO:0000256" key="4">
    <source>
        <dbReference type="ARBA" id="ARBA00023224"/>
    </source>
</evidence>
<evidence type="ECO:0000256" key="2">
    <source>
        <dbReference type="ARBA" id="ARBA00022741"/>
    </source>
</evidence>
<keyword evidence="1 6" id="KW-0479">Metal-binding</keyword>
<dbReference type="GO" id="GO:0003924">
    <property type="term" value="F:GTPase activity"/>
    <property type="evidence" value="ECO:0007669"/>
    <property type="project" value="InterPro"/>
</dbReference>
<keyword evidence="9" id="KW-1185">Reference proteome</keyword>
<evidence type="ECO:0000256" key="7">
    <source>
        <dbReference type="SAM" id="MobiDB-lite"/>
    </source>
</evidence>
<dbReference type="SUPFAM" id="SSF52540">
    <property type="entry name" value="P-loop containing nucleoside triphosphate hydrolases"/>
    <property type="match status" value="1"/>
</dbReference>
<dbReference type="Gene3D" id="3.40.50.300">
    <property type="entry name" value="P-loop containing nucleotide triphosphate hydrolases"/>
    <property type="match status" value="1"/>
</dbReference>
<proteinExistence type="predicted"/>
<keyword evidence="3 5" id="KW-0342">GTP-binding</keyword>
<dbReference type="PROSITE" id="PS51882">
    <property type="entry name" value="G_ALPHA"/>
    <property type="match status" value="1"/>
</dbReference>
<dbReference type="GO" id="GO:0005525">
    <property type="term" value="F:GTP binding"/>
    <property type="evidence" value="ECO:0007669"/>
    <property type="project" value="UniProtKB-KW"/>
</dbReference>
<dbReference type="FunFam" id="3.40.50.300:FF:000692">
    <property type="entry name" value="Guanine nucleotide-binding protein subunit alpha"/>
    <property type="match status" value="1"/>
</dbReference>
<dbReference type="GO" id="GO:0005834">
    <property type="term" value="C:heterotrimeric G-protein complex"/>
    <property type="evidence" value="ECO:0007669"/>
    <property type="project" value="TreeGrafter"/>
</dbReference>
<dbReference type="SUPFAM" id="SSF47895">
    <property type="entry name" value="Transducin (alpha subunit), insertion domain"/>
    <property type="match status" value="1"/>
</dbReference>
<keyword evidence="6" id="KW-0460">Magnesium</keyword>
<dbReference type="InterPro" id="IPR027417">
    <property type="entry name" value="P-loop_NTPase"/>
</dbReference>
<dbReference type="InterPro" id="IPR001019">
    <property type="entry name" value="Gprotein_alpha_su"/>
</dbReference>
<evidence type="ECO:0000313" key="9">
    <source>
        <dbReference type="Proteomes" id="UP000683000"/>
    </source>
</evidence>
<dbReference type="GO" id="GO:0005737">
    <property type="term" value="C:cytoplasm"/>
    <property type="evidence" value="ECO:0007669"/>
    <property type="project" value="TreeGrafter"/>
</dbReference>
<dbReference type="GO" id="GO:0031683">
    <property type="term" value="F:G-protein beta/gamma-subunit complex binding"/>
    <property type="evidence" value="ECO:0007669"/>
    <property type="project" value="InterPro"/>
</dbReference>
<dbReference type="Pfam" id="PF00503">
    <property type="entry name" value="G-alpha"/>
    <property type="match status" value="1"/>
</dbReference>